<reference evidence="4" key="1">
    <citation type="submission" date="2015-12" db="EMBL/GenBank/DDBJ databases">
        <title>De novo transcriptome assembly of four potential Pierce s Disease insect vectors from Arizona vineyards.</title>
        <authorList>
            <person name="Tassone E.E."/>
        </authorList>
    </citation>
    <scope>NUCLEOTIDE SEQUENCE</scope>
</reference>
<dbReference type="InterPro" id="IPR013507">
    <property type="entry name" value="DNA_mismatch_S5_2-like"/>
</dbReference>
<dbReference type="InterPro" id="IPR002099">
    <property type="entry name" value="MutL/Mlh/PMS"/>
</dbReference>
<sequence length="699" mass="79920">MALVKKLSEDVQALLRAGIVINDTIKCISELVENSLDAESTSIAVRVNYEQFSIQVIDNGFGIPENQLELIGRRYMTSKCSSLNDLKKGIKTYGYRGEALASLIETCAKLIIISKCKDSDVTFCKVFKNNKESNLTEKTAHNRLCVGTTVIVKDFLCNLPVRRGRIQPSSELSQVREYLISQAILHHKVAFSLRNDVSKSTIFRSSPCEDFITAFSSLCKSSACEDVIKVSASKGYFRITGFISRRTESTNSFQFVYLNQHFLKKTKIHRMINELLQKSFYLKDIIKCKDKKLTRDSKNNSPIGGKFAVFVISIKCPQTEYDLFFEHKKTEVDVRHWSSLCECIKRAINIFLESENELEINKSNSHYPSIEEAENEATDTMYKYNMEDNKNVLFGLKVQRLEHKNIIIPKNKIQTKSSRYSMDNHKKQSNESIVKVKTRILMDNDIKSHSCEQHYSSENPLTKSCILHSNCKRRKINEHVLSASEIETTPGLLCSIDYQERKRTVLPVESYKLFENNLINIRSNLKTVLNKPPSKKIVKSSQINILRRYKTIEGKKTVAEMRKSNSERKVNHILKNSKTYYNLTVSKNKNNQNYIFSKSSIGMSVKSFKNSAIQACGNKDNGPLGPLNVSKLKIKDKTKNQKLNSIKFDLFSTIQNNKSIRHSTDCHAPFQKSTDTYVFNGVSLKNLEKSTQHLTINRP</sequence>
<dbReference type="GO" id="GO:0006298">
    <property type="term" value="P:mismatch repair"/>
    <property type="evidence" value="ECO:0007669"/>
    <property type="project" value="InterPro"/>
</dbReference>
<dbReference type="InterPro" id="IPR036890">
    <property type="entry name" value="HATPase_C_sf"/>
</dbReference>
<evidence type="ECO:0000259" key="3">
    <source>
        <dbReference type="SMART" id="SM01340"/>
    </source>
</evidence>
<accession>A0A1B6CWK7</accession>
<dbReference type="GO" id="GO:0032300">
    <property type="term" value="C:mismatch repair complex"/>
    <property type="evidence" value="ECO:0007669"/>
    <property type="project" value="InterPro"/>
</dbReference>
<dbReference type="SUPFAM" id="SSF55874">
    <property type="entry name" value="ATPase domain of HSP90 chaperone/DNA topoisomerase II/histidine kinase"/>
    <property type="match status" value="1"/>
</dbReference>
<name>A0A1B6CWK7_9HEMI</name>
<evidence type="ECO:0000256" key="2">
    <source>
        <dbReference type="ARBA" id="ARBA00022763"/>
    </source>
</evidence>
<gene>
    <name evidence="4" type="ORF">g.29128</name>
</gene>
<protein>
    <recommendedName>
        <fullName evidence="3">DNA mismatch repair protein S5 domain-containing protein</fullName>
    </recommendedName>
</protein>
<dbReference type="InterPro" id="IPR020568">
    <property type="entry name" value="Ribosomal_Su5_D2-typ_SF"/>
</dbReference>
<feature type="non-terminal residue" evidence="4">
    <location>
        <position position="699"/>
    </location>
</feature>
<proteinExistence type="inferred from homology"/>
<dbReference type="AlphaFoldDB" id="A0A1B6CWK7"/>
<dbReference type="Gene3D" id="3.30.565.10">
    <property type="entry name" value="Histidine kinase-like ATPase, C-terminal domain"/>
    <property type="match status" value="1"/>
</dbReference>
<dbReference type="Pfam" id="PF13589">
    <property type="entry name" value="HATPase_c_3"/>
    <property type="match status" value="1"/>
</dbReference>
<dbReference type="PANTHER" id="PTHR10073">
    <property type="entry name" value="DNA MISMATCH REPAIR PROTEIN MLH, PMS, MUTL"/>
    <property type="match status" value="1"/>
</dbReference>
<dbReference type="GO" id="GO:0005524">
    <property type="term" value="F:ATP binding"/>
    <property type="evidence" value="ECO:0007669"/>
    <property type="project" value="InterPro"/>
</dbReference>
<evidence type="ECO:0000256" key="1">
    <source>
        <dbReference type="ARBA" id="ARBA00006082"/>
    </source>
</evidence>
<comment type="similarity">
    <text evidence="1">Belongs to the DNA mismatch repair MutL/HexB family.</text>
</comment>
<keyword evidence="2" id="KW-0227">DNA damage</keyword>
<dbReference type="EMBL" id="GEDC01019461">
    <property type="protein sequence ID" value="JAS17837.1"/>
    <property type="molecule type" value="Transcribed_RNA"/>
</dbReference>
<dbReference type="InterPro" id="IPR038973">
    <property type="entry name" value="MutL/Mlh/Pms-like"/>
</dbReference>
<dbReference type="SMART" id="SM01340">
    <property type="entry name" value="DNA_mis_repair"/>
    <property type="match status" value="1"/>
</dbReference>
<dbReference type="Gene3D" id="3.30.230.10">
    <property type="match status" value="1"/>
</dbReference>
<dbReference type="InterPro" id="IPR014721">
    <property type="entry name" value="Ribsml_uS5_D2-typ_fold_subgr"/>
</dbReference>
<dbReference type="PANTHER" id="PTHR10073:SF47">
    <property type="entry name" value="DNA MISMATCH REPAIR PROTEIN MLH3"/>
    <property type="match status" value="1"/>
</dbReference>
<organism evidence="4">
    <name type="scientific">Clastoptera arizonana</name>
    <name type="common">Arizona spittle bug</name>
    <dbReference type="NCBI Taxonomy" id="38151"/>
    <lineage>
        <taxon>Eukaryota</taxon>
        <taxon>Metazoa</taxon>
        <taxon>Ecdysozoa</taxon>
        <taxon>Arthropoda</taxon>
        <taxon>Hexapoda</taxon>
        <taxon>Insecta</taxon>
        <taxon>Pterygota</taxon>
        <taxon>Neoptera</taxon>
        <taxon>Paraneoptera</taxon>
        <taxon>Hemiptera</taxon>
        <taxon>Auchenorrhyncha</taxon>
        <taxon>Cercopoidea</taxon>
        <taxon>Clastopteridae</taxon>
        <taxon>Clastoptera</taxon>
    </lineage>
</organism>
<dbReference type="GO" id="GO:0030983">
    <property type="term" value="F:mismatched DNA binding"/>
    <property type="evidence" value="ECO:0007669"/>
    <property type="project" value="InterPro"/>
</dbReference>
<dbReference type="SUPFAM" id="SSF54211">
    <property type="entry name" value="Ribosomal protein S5 domain 2-like"/>
    <property type="match status" value="1"/>
</dbReference>
<feature type="domain" description="DNA mismatch repair protein S5" evidence="3">
    <location>
        <begin position="215"/>
        <end position="353"/>
    </location>
</feature>
<dbReference type="GO" id="GO:0016887">
    <property type="term" value="F:ATP hydrolysis activity"/>
    <property type="evidence" value="ECO:0007669"/>
    <property type="project" value="InterPro"/>
</dbReference>
<dbReference type="NCBIfam" id="TIGR00585">
    <property type="entry name" value="mutl"/>
    <property type="match status" value="1"/>
</dbReference>
<evidence type="ECO:0000313" key="4">
    <source>
        <dbReference type="EMBL" id="JAS17837.1"/>
    </source>
</evidence>
<dbReference type="GO" id="GO:0140664">
    <property type="term" value="F:ATP-dependent DNA damage sensor activity"/>
    <property type="evidence" value="ECO:0007669"/>
    <property type="project" value="InterPro"/>
</dbReference>